<dbReference type="AlphaFoldDB" id="A0A9X1VS95"/>
<organism evidence="4 5">
    <name type="scientific">Variovorax terrae</name>
    <dbReference type="NCBI Taxonomy" id="2923278"/>
    <lineage>
        <taxon>Bacteria</taxon>
        <taxon>Pseudomonadati</taxon>
        <taxon>Pseudomonadota</taxon>
        <taxon>Betaproteobacteria</taxon>
        <taxon>Burkholderiales</taxon>
        <taxon>Comamonadaceae</taxon>
        <taxon>Variovorax</taxon>
    </lineage>
</organism>
<keyword evidence="5" id="KW-1185">Reference proteome</keyword>
<accession>A0A9X1VS95</accession>
<dbReference type="InterPro" id="IPR035094">
    <property type="entry name" value="EgtD"/>
</dbReference>
<dbReference type="Pfam" id="PF10017">
    <property type="entry name" value="Methyltransf_33"/>
    <property type="match status" value="1"/>
</dbReference>
<dbReference type="PIRSF" id="PIRSF018005">
    <property type="entry name" value="UCP018005"/>
    <property type="match status" value="1"/>
</dbReference>
<dbReference type="GO" id="GO:0032259">
    <property type="term" value="P:methylation"/>
    <property type="evidence" value="ECO:0007669"/>
    <property type="project" value="UniProtKB-KW"/>
</dbReference>
<dbReference type="Proteomes" id="UP001139447">
    <property type="component" value="Unassembled WGS sequence"/>
</dbReference>
<dbReference type="InterPro" id="IPR029063">
    <property type="entry name" value="SAM-dependent_MTases_sf"/>
</dbReference>
<name>A0A9X1VS95_9BURK</name>
<dbReference type="SUPFAM" id="SSF53335">
    <property type="entry name" value="S-adenosyl-L-methionine-dependent methyltransferases"/>
    <property type="match status" value="1"/>
</dbReference>
<dbReference type="InterPro" id="IPR017804">
    <property type="entry name" value="MeTrfase_EgtD-like"/>
</dbReference>
<evidence type="ECO:0000259" key="3">
    <source>
        <dbReference type="Pfam" id="PF10017"/>
    </source>
</evidence>
<dbReference type="GO" id="GO:0052706">
    <property type="term" value="F:L-histidine N(alpha)-methyltransferase activity"/>
    <property type="evidence" value="ECO:0007669"/>
    <property type="project" value="UniProtKB-EC"/>
</dbReference>
<protein>
    <submittedName>
        <fullName evidence="4">L-histidine N(Alpha)-methyltransferase</fullName>
        <ecNumber evidence="4">2.1.1.44</ecNumber>
    </submittedName>
</protein>
<dbReference type="EMBL" id="JALGBI010000001">
    <property type="protein sequence ID" value="MCJ0762388.1"/>
    <property type="molecule type" value="Genomic_DNA"/>
</dbReference>
<dbReference type="Gene3D" id="3.40.50.150">
    <property type="entry name" value="Vaccinia Virus protein VP39"/>
    <property type="match status" value="1"/>
</dbReference>
<dbReference type="PANTHER" id="PTHR43397:SF1">
    <property type="entry name" value="ERGOTHIONEINE BIOSYNTHESIS PROTEIN 1"/>
    <property type="match status" value="1"/>
</dbReference>
<proteinExistence type="predicted"/>
<dbReference type="EC" id="2.1.1.44" evidence="4"/>
<evidence type="ECO:0000256" key="2">
    <source>
        <dbReference type="ARBA" id="ARBA00022679"/>
    </source>
</evidence>
<evidence type="ECO:0000313" key="4">
    <source>
        <dbReference type="EMBL" id="MCJ0762388.1"/>
    </source>
</evidence>
<keyword evidence="1 4" id="KW-0489">Methyltransferase</keyword>
<dbReference type="InterPro" id="IPR019257">
    <property type="entry name" value="MeTrfase_dom"/>
</dbReference>
<evidence type="ECO:0000256" key="1">
    <source>
        <dbReference type="ARBA" id="ARBA00022603"/>
    </source>
</evidence>
<gene>
    <name evidence="4" type="primary">egtD</name>
    <name evidence="4" type="ORF">MMF98_04110</name>
</gene>
<dbReference type="RefSeq" id="WP_243307293.1">
    <property type="nucleotide sequence ID" value="NZ_JALGBI010000001.1"/>
</dbReference>
<dbReference type="InterPro" id="IPR051128">
    <property type="entry name" value="EgtD_Methyltrsf_superfamily"/>
</dbReference>
<comment type="caution">
    <text evidence="4">The sequence shown here is derived from an EMBL/GenBank/DDBJ whole genome shotgun (WGS) entry which is preliminary data.</text>
</comment>
<evidence type="ECO:0000313" key="5">
    <source>
        <dbReference type="Proteomes" id="UP001139447"/>
    </source>
</evidence>
<dbReference type="PANTHER" id="PTHR43397">
    <property type="entry name" value="ERGOTHIONEINE BIOSYNTHESIS PROTEIN 1"/>
    <property type="match status" value="1"/>
</dbReference>
<sequence length="300" mass="32418">MAGLAATPRSISPKYFYDAAGSALFDRICELPEYYPTRTERAILRTHAADIAAQIGGRAEIVEFGAGSCAKVRLLLDALERPARYLPIDISAEHLGAAAASLRADYPALDVLPVAADYTRGLTLPAPAAGGGQRVGFFPGSTIGNFTPDEALQFLRLAARVLRGGALLLGADLVKDPAVLHAAYNDAQGVTAAFNLNLLARANRELGARFDLAQFSHSAFYNAPLRRIEMHLVSRRRQKVALCGECFEFAEGDSLHTENSYKFTLDGLRALAAQAGFRPGPVWTDPQHLFSLHWLQAPDN</sequence>
<reference evidence="4" key="1">
    <citation type="submission" date="2022-03" db="EMBL/GenBank/DDBJ databases">
        <authorList>
            <person name="Woo C.Y."/>
        </authorList>
    </citation>
    <scope>NUCLEOTIDE SEQUENCE</scope>
    <source>
        <strain evidence="4">CYS-02</strain>
    </source>
</reference>
<keyword evidence="2 4" id="KW-0808">Transferase</keyword>
<feature type="domain" description="Histidine-specific methyltransferase SAM-dependent" evidence="3">
    <location>
        <begin position="2"/>
        <end position="296"/>
    </location>
</feature>
<dbReference type="NCBIfam" id="TIGR03438">
    <property type="entry name" value="egtD_ergothio"/>
    <property type="match status" value="1"/>
</dbReference>